<dbReference type="Proteomes" id="UP000481861">
    <property type="component" value="Unassembled WGS sequence"/>
</dbReference>
<evidence type="ECO:0000256" key="1">
    <source>
        <dbReference type="SAM" id="Phobius"/>
    </source>
</evidence>
<organism evidence="3 4">
    <name type="scientific">Massariosphaeria phaeospora</name>
    <dbReference type="NCBI Taxonomy" id="100035"/>
    <lineage>
        <taxon>Eukaryota</taxon>
        <taxon>Fungi</taxon>
        <taxon>Dikarya</taxon>
        <taxon>Ascomycota</taxon>
        <taxon>Pezizomycotina</taxon>
        <taxon>Dothideomycetes</taxon>
        <taxon>Pleosporomycetidae</taxon>
        <taxon>Pleosporales</taxon>
        <taxon>Pleosporales incertae sedis</taxon>
        <taxon>Massariosphaeria</taxon>
    </lineage>
</organism>
<dbReference type="AlphaFoldDB" id="A0A7C8IH80"/>
<comment type="caution">
    <text evidence="3">The sequence shown here is derived from an EMBL/GenBank/DDBJ whole genome shotgun (WGS) entry which is preliminary data.</text>
</comment>
<reference evidence="3 4" key="1">
    <citation type="submission" date="2020-01" db="EMBL/GenBank/DDBJ databases">
        <authorList>
            <consortium name="DOE Joint Genome Institute"/>
            <person name="Haridas S."/>
            <person name="Albert R."/>
            <person name="Binder M."/>
            <person name="Bloem J."/>
            <person name="Labutti K."/>
            <person name="Salamov A."/>
            <person name="Andreopoulos B."/>
            <person name="Baker S.E."/>
            <person name="Barry K."/>
            <person name="Bills G."/>
            <person name="Bluhm B.H."/>
            <person name="Cannon C."/>
            <person name="Castanera R."/>
            <person name="Culley D.E."/>
            <person name="Daum C."/>
            <person name="Ezra D."/>
            <person name="Gonzalez J.B."/>
            <person name="Henrissat B."/>
            <person name="Kuo A."/>
            <person name="Liang C."/>
            <person name="Lipzen A."/>
            <person name="Lutzoni F."/>
            <person name="Magnuson J."/>
            <person name="Mondo S."/>
            <person name="Nolan M."/>
            <person name="Ohm R."/>
            <person name="Pangilinan J."/>
            <person name="Park H.-J.H."/>
            <person name="Ramirez L."/>
            <person name="Alfaro M."/>
            <person name="Sun H."/>
            <person name="Tritt A."/>
            <person name="Yoshinaga Y."/>
            <person name="Zwiers L.-H.L."/>
            <person name="Turgeon B.G."/>
            <person name="Goodwin S.B."/>
            <person name="Spatafora J.W."/>
            <person name="Crous P.W."/>
            <person name="Grigoriev I.V."/>
        </authorList>
    </citation>
    <scope>NUCLEOTIDE SEQUENCE [LARGE SCALE GENOMIC DNA]</scope>
    <source>
        <strain evidence="3 4">CBS 611.86</strain>
    </source>
</reference>
<keyword evidence="3" id="KW-0808">Transferase</keyword>
<accession>A0A7C8IH80</accession>
<proteinExistence type="predicted"/>
<evidence type="ECO:0000313" key="3">
    <source>
        <dbReference type="EMBL" id="KAF2872847.1"/>
    </source>
</evidence>
<keyword evidence="1" id="KW-0472">Membrane</keyword>
<dbReference type="InterPro" id="IPR006598">
    <property type="entry name" value="CAP10"/>
</dbReference>
<feature type="domain" description="Glycosyl transferase CAP10" evidence="2">
    <location>
        <begin position="177"/>
        <end position="413"/>
    </location>
</feature>
<dbReference type="InterPro" id="IPR051091">
    <property type="entry name" value="O-Glucosyltr/Glycosyltrsf_90"/>
</dbReference>
<name>A0A7C8IH80_9PLEO</name>
<protein>
    <submittedName>
        <fullName evidence="3">Glycosyl transferase family 90-domain-containing protein</fullName>
    </submittedName>
</protein>
<dbReference type="PANTHER" id="PTHR12203:SF107">
    <property type="entry name" value="GLYCOSYL TRANSFERASE CAP10 DOMAIN-CONTAINING PROTEIN"/>
    <property type="match status" value="1"/>
</dbReference>
<dbReference type="PANTHER" id="PTHR12203">
    <property type="entry name" value="KDEL LYS-ASP-GLU-LEU CONTAINING - RELATED"/>
    <property type="match status" value="1"/>
</dbReference>
<gene>
    <name evidence="3" type="ORF">BDV95DRAFT_605437</name>
</gene>
<dbReference type="SMART" id="SM00672">
    <property type="entry name" value="CAP10"/>
    <property type="match status" value="1"/>
</dbReference>
<keyword evidence="4" id="KW-1185">Reference proteome</keyword>
<dbReference type="Pfam" id="PF05686">
    <property type="entry name" value="Glyco_transf_90"/>
    <property type="match status" value="1"/>
</dbReference>
<feature type="transmembrane region" description="Helical" evidence="1">
    <location>
        <begin position="12"/>
        <end position="30"/>
    </location>
</feature>
<evidence type="ECO:0000259" key="2">
    <source>
        <dbReference type="SMART" id="SM00672"/>
    </source>
</evidence>
<evidence type="ECO:0000313" key="4">
    <source>
        <dbReference type="Proteomes" id="UP000481861"/>
    </source>
</evidence>
<sequence>MVRAWGSRQVAYLLYGLSCLFIVIVTGLFLDRHLGLDHVNRFSKSLSDNPLAVQDTPLLPEPSTPAIPVSADNLQDEYLSETANGTEYRLSFEECSAEYSGLFKEIERSVALQKQHGKITAEDMDLHWKPFGAVRAMIYNQKLRIIEAKFDGNGYQSTRSVAILHQIDRAIRTSPFPLPNIEFSFTVDDIPDGAHAHHTIWSLSRLRIDAEMWLMPDFGYWSWALELVGEYEQIRAEMRQNEVEWERKIPKALWRGAVKTNKEVRQALMDATKGKDWADVNEVTWNTRTTVSGGSKAAAIPIADHCAYQFLINTEGSSYSGRQKYLLNCASISIIHKAEWIEPHHHLMVPAGPNQNFVQVERDFSDLEAKVEELLQDPERAKTIVKNSVATFRDKYSSPTAQYCYWRQLFLSWADVSTAPQPWEIIGTRRRLRGTPFETFV</sequence>
<keyword evidence="1" id="KW-0812">Transmembrane</keyword>
<dbReference type="GO" id="GO:0016740">
    <property type="term" value="F:transferase activity"/>
    <property type="evidence" value="ECO:0007669"/>
    <property type="project" value="UniProtKB-KW"/>
</dbReference>
<dbReference type="OrthoDB" id="202415at2759"/>
<dbReference type="EMBL" id="JAADJZ010000008">
    <property type="protein sequence ID" value="KAF2872847.1"/>
    <property type="molecule type" value="Genomic_DNA"/>
</dbReference>
<keyword evidence="1" id="KW-1133">Transmembrane helix</keyword>